<organism evidence="1 2">
    <name type="scientific">Novosphingobium endophyticum</name>
    <dbReference type="NCBI Taxonomy" id="1955250"/>
    <lineage>
        <taxon>Bacteria</taxon>
        <taxon>Pseudomonadati</taxon>
        <taxon>Pseudomonadota</taxon>
        <taxon>Alphaproteobacteria</taxon>
        <taxon>Sphingomonadales</taxon>
        <taxon>Sphingomonadaceae</taxon>
        <taxon>Novosphingobium</taxon>
    </lineage>
</organism>
<evidence type="ECO:0000313" key="1">
    <source>
        <dbReference type="EMBL" id="GGB87368.1"/>
    </source>
</evidence>
<sequence>MTGNAILGDWGTSNAQPGGHIIYRIDGLGIGMVDRPAREVLMELTAGWRLS</sequence>
<gene>
    <name evidence="1" type="ORF">GCM10011494_02150</name>
</gene>
<dbReference type="AlphaFoldDB" id="A0A916TP44"/>
<keyword evidence="2" id="KW-1185">Reference proteome</keyword>
<evidence type="ECO:0000313" key="2">
    <source>
        <dbReference type="Proteomes" id="UP000608154"/>
    </source>
</evidence>
<comment type="caution">
    <text evidence="1">The sequence shown here is derived from an EMBL/GenBank/DDBJ whole genome shotgun (WGS) entry which is preliminary data.</text>
</comment>
<name>A0A916TP44_9SPHN</name>
<dbReference type="RefSeq" id="WP_188767337.1">
    <property type="nucleotide sequence ID" value="NZ_BMHK01000001.1"/>
</dbReference>
<dbReference type="EMBL" id="BMHK01000001">
    <property type="protein sequence ID" value="GGB87368.1"/>
    <property type="molecule type" value="Genomic_DNA"/>
</dbReference>
<proteinExistence type="predicted"/>
<reference evidence="1" key="2">
    <citation type="submission" date="2020-09" db="EMBL/GenBank/DDBJ databases">
        <authorList>
            <person name="Sun Q."/>
            <person name="Zhou Y."/>
        </authorList>
    </citation>
    <scope>NUCLEOTIDE SEQUENCE</scope>
    <source>
        <strain evidence="1">CGMCC 1.15095</strain>
    </source>
</reference>
<dbReference type="Proteomes" id="UP000608154">
    <property type="component" value="Unassembled WGS sequence"/>
</dbReference>
<accession>A0A916TP44</accession>
<reference evidence="1" key="1">
    <citation type="journal article" date="2014" name="Int. J. Syst. Evol. Microbiol.">
        <title>Complete genome sequence of Corynebacterium casei LMG S-19264T (=DSM 44701T), isolated from a smear-ripened cheese.</title>
        <authorList>
            <consortium name="US DOE Joint Genome Institute (JGI-PGF)"/>
            <person name="Walter F."/>
            <person name="Albersmeier A."/>
            <person name="Kalinowski J."/>
            <person name="Ruckert C."/>
        </authorList>
    </citation>
    <scope>NUCLEOTIDE SEQUENCE</scope>
    <source>
        <strain evidence="1">CGMCC 1.15095</strain>
    </source>
</reference>
<protein>
    <submittedName>
        <fullName evidence="1">Uncharacterized protein</fullName>
    </submittedName>
</protein>